<evidence type="ECO:0000256" key="1">
    <source>
        <dbReference type="SAM" id="Phobius"/>
    </source>
</evidence>
<protein>
    <submittedName>
        <fullName evidence="2">Uncharacterized protein</fullName>
    </submittedName>
</protein>
<feature type="transmembrane region" description="Helical" evidence="1">
    <location>
        <begin position="111"/>
        <end position="132"/>
    </location>
</feature>
<organism evidence="2 3">
    <name type="scientific">Rhizoctonia solani</name>
    <dbReference type="NCBI Taxonomy" id="456999"/>
    <lineage>
        <taxon>Eukaryota</taxon>
        <taxon>Fungi</taxon>
        <taxon>Dikarya</taxon>
        <taxon>Basidiomycota</taxon>
        <taxon>Agaricomycotina</taxon>
        <taxon>Agaricomycetes</taxon>
        <taxon>Cantharellales</taxon>
        <taxon>Ceratobasidiaceae</taxon>
        <taxon>Rhizoctonia</taxon>
    </lineage>
</organism>
<evidence type="ECO:0000313" key="3">
    <source>
        <dbReference type="Proteomes" id="UP000663826"/>
    </source>
</evidence>
<keyword evidence="1" id="KW-0812">Transmembrane</keyword>
<keyword evidence="1" id="KW-0472">Membrane</keyword>
<comment type="caution">
    <text evidence="2">The sequence shown here is derived from an EMBL/GenBank/DDBJ whole genome shotgun (WGS) entry which is preliminary data.</text>
</comment>
<gene>
    <name evidence="2" type="ORF">RDB_LOCUS60409</name>
</gene>
<dbReference type="EMBL" id="CAJMWQ010001054">
    <property type="protein sequence ID" value="CAE6431672.1"/>
    <property type="molecule type" value="Genomic_DNA"/>
</dbReference>
<dbReference type="AlphaFoldDB" id="A0A8H2XNS9"/>
<sequence length="241" mass="27112">MTDQRNSDSFFSASFGGVVISPFDYAYSLDTAKDVFKLAVQTFSDISNLEEEYEFWKKDDEEPDRGDILDNSGYESVHASSKGFKIGLIAPLRLFGGNWTRGQRRAAANDTATLLVLVVIIIGVARAIWLVYKLTRHVAQLLLRRAETAILEVGQVDDDAEPEPWGPFLKRVFRELPGRVRTIPYRLLPNMIIGWIVMALVQGWHAVRNWTRDAVGQIIQVGPQQGVPVVGHQRGIFLGDW</sequence>
<keyword evidence="1" id="KW-1133">Transmembrane helix</keyword>
<name>A0A8H2XNS9_9AGAM</name>
<proteinExistence type="predicted"/>
<reference evidence="2" key="1">
    <citation type="submission" date="2021-01" db="EMBL/GenBank/DDBJ databases">
        <authorList>
            <person name="Kaushik A."/>
        </authorList>
    </citation>
    <scope>NUCLEOTIDE SEQUENCE</scope>
    <source>
        <strain evidence="2">AG1-1B</strain>
    </source>
</reference>
<evidence type="ECO:0000313" key="2">
    <source>
        <dbReference type="EMBL" id="CAE6431672.1"/>
    </source>
</evidence>
<dbReference type="Proteomes" id="UP000663826">
    <property type="component" value="Unassembled WGS sequence"/>
</dbReference>
<accession>A0A8H2XNS9</accession>
<feature type="transmembrane region" description="Helical" evidence="1">
    <location>
        <begin position="187"/>
        <end position="207"/>
    </location>
</feature>